<evidence type="ECO:0000313" key="2">
    <source>
        <dbReference type="Proteomes" id="UP001215598"/>
    </source>
</evidence>
<evidence type="ECO:0000313" key="1">
    <source>
        <dbReference type="EMBL" id="KAJ7772392.1"/>
    </source>
</evidence>
<dbReference type="AlphaFoldDB" id="A0AAD7JUQ4"/>
<name>A0AAD7JUQ4_9AGAR</name>
<accession>A0AAD7JUQ4</accession>
<comment type="caution">
    <text evidence="1">The sequence shown here is derived from an EMBL/GenBank/DDBJ whole genome shotgun (WGS) entry which is preliminary data.</text>
</comment>
<sequence>MVCDGSSGVCDGWRNGSRRRCFILHLPGGLWGPHGRGGVVHLATLAALAAGGFEIGHSTPHERAKEPFATRGPDEPTYDVVGFVATTSDHPNAAGTRPAHGLLTSTRDVVLSLLEVTRSSSARGSLRCTGVPTAYHLLAAAICCGMALWDGVRCRCPPTPTLQSSALCTRLVAHINASRHTTTPGPLFLAVIFSPFLFELSPPARAT</sequence>
<keyword evidence="2" id="KW-1185">Reference proteome</keyword>
<reference evidence="1" key="1">
    <citation type="submission" date="2023-03" db="EMBL/GenBank/DDBJ databases">
        <title>Massive genome expansion in bonnet fungi (Mycena s.s.) driven by repeated elements and novel gene families across ecological guilds.</title>
        <authorList>
            <consortium name="Lawrence Berkeley National Laboratory"/>
            <person name="Harder C.B."/>
            <person name="Miyauchi S."/>
            <person name="Viragh M."/>
            <person name="Kuo A."/>
            <person name="Thoen E."/>
            <person name="Andreopoulos B."/>
            <person name="Lu D."/>
            <person name="Skrede I."/>
            <person name="Drula E."/>
            <person name="Henrissat B."/>
            <person name="Morin E."/>
            <person name="Kohler A."/>
            <person name="Barry K."/>
            <person name="LaButti K."/>
            <person name="Morin E."/>
            <person name="Salamov A."/>
            <person name="Lipzen A."/>
            <person name="Mereny Z."/>
            <person name="Hegedus B."/>
            <person name="Baldrian P."/>
            <person name="Stursova M."/>
            <person name="Weitz H."/>
            <person name="Taylor A."/>
            <person name="Grigoriev I.V."/>
            <person name="Nagy L.G."/>
            <person name="Martin F."/>
            <person name="Kauserud H."/>
        </authorList>
    </citation>
    <scope>NUCLEOTIDE SEQUENCE</scope>
    <source>
        <strain evidence="1">CBHHK182m</strain>
    </source>
</reference>
<dbReference type="EMBL" id="JARKIB010000014">
    <property type="protein sequence ID" value="KAJ7772392.1"/>
    <property type="molecule type" value="Genomic_DNA"/>
</dbReference>
<organism evidence="1 2">
    <name type="scientific">Mycena metata</name>
    <dbReference type="NCBI Taxonomy" id="1033252"/>
    <lineage>
        <taxon>Eukaryota</taxon>
        <taxon>Fungi</taxon>
        <taxon>Dikarya</taxon>
        <taxon>Basidiomycota</taxon>
        <taxon>Agaricomycotina</taxon>
        <taxon>Agaricomycetes</taxon>
        <taxon>Agaricomycetidae</taxon>
        <taxon>Agaricales</taxon>
        <taxon>Marasmiineae</taxon>
        <taxon>Mycenaceae</taxon>
        <taxon>Mycena</taxon>
    </lineage>
</organism>
<gene>
    <name evidence="1" type="ORF">B0H16DRAFT_1769211</name>
</gene>
<dbReference type="Proteomes" id="UP001215598">
    <property type="component" value="Unassembled WGS sequence"/>
</dbReference>
<proteinExistence type="predicted"/>
<protein>
    <submittedName>
        <fullName evidence="1">Uncharacterized protein</fullName>
    </submittedName>
</protein>